<sequence length="204" mass="22680">MSYIDSYDHEYIGSLGYLPVYHPLEEIQGDAWGGYDFSASPGDLLLGGGSGEHPGLVVHKLESPVAKFLYDQLTEEEEASLAEAERSYLLELSYADDVLEFCDWSVRQYANFAAMAASETFGAPLGEDEAVEDWLRKSLGELVYYSLPELNPEHEKLTVMFSRFTIDATMRNVLCVPPGYPACGGRKTTDGESTWGYHRWGVAP</sequence>
<reference evidence="1 2" key="1">
    <citation type="submission" date="2016-10" db="EMBL/GenBank/DDBJ databases">
        <authorList>
            <person name="de Groot N.N."/>
        </authorList>
    </citation>
    <scope>NUCLEOTIDE SEQUENCE [LARGE SCALE GENOMIC DNA]</scope>
    <source>
        <strain evidence="1 2">AA1</strain>
    </source>
</reference>
<organism evidence="1 2">
    <name type="scientific">Desulfoluna spongiiphila</name>
    <dbReference type="NCBI Taxonomy" id="419481"/>
    <lineage>
        <taxon>Bacteria</taxon>
        <taxon>Pseudomonadati</taxon>
        <taxon>Thermodesulfobacteriota</taxon>
        <taxon>Desulfobacteria</taxon>
        <taxon>Desulfobacterales</taxon>
        <taxon>Desulfolunaceae</taxon>
        <taxon>Desulfoluna</taxon>
    </lineage>
</organism>
<keyword evidence="2" id="KW-1185">Reference proteome</keyword>
<dbReference type="Proteomes" id="UP000198870">
    <property type="component" value="Unassembled WGS sequence"/>
</dbReference>
<dbReference type="RefSeq" id="WP_092208302.1">
    <property type="nucleotide sequence ID" value="NZ_FMUX01000002.1"/>
</dbReference>
<dbReference type="STRING" id="419481.SAMN05216233_10268"/>
<dbReference type="EMBL" id="FMUX01000002">
    <property type="protein sequence ID" value="SCX90740.1"/>
    <property type="molecule type" value="Genomic_DNA"/>
</dbReference>
<proteinExistence type="predicted"/>
<accession>A0A1G5BLG5</accession>
<protein>
    <submittedName>
        <fullName evidence="1">Uncharacterized protein</fullName>
    </submittedName>
</protein>
<evidence type="ECO:0000313" key="2">
    <source>
        <dbReference type="Proteomes" id="UP000198870"/>
    </source>
</evidence>
<gene>
    <name evidence="1" type="ORF">SAMN05216233_10268</name>
</gene>
<evidence type="ECO:0000313" key="1">
    <source>
        <dbReference type="EMBL" id="SCX90740.1"/>
    </source>
</evidence>
<dbReference type="AlphaFoldDB" id="A0A1G5BLG5"/>
<dbReference type="OrthoDB" id="6428734at2"/>
<name>A0A1G5BLG5_9BACT</name>